<organism evidence="4 5">
    <name type="scientific">Karstenula rhodostoma CBS 690.94</name>
    <dbReference type="NCBI Taxonomy" id="1392251"/>
    <lineage>
        <taxon>Eukaryota</taxon>
        <taxon>Fungi</taxon>
        <taxon>Dikarya</taxon>
        <taxon>Ascomycota</taxon>
        <taxon>Pezizomycotina</taxon>
        <taxon>Dothideomycetes</taxon>
        <taxon>Pleosporomycetidae</taxon>
        <taxon>Pleosporales</taxon>
        <taxon>Massarineae</taxon>
        <taxon>Didymosphaeriaceae</taxon>
        <taxon>Karstenula</taxon>
    </lineage>
</organism>
<evidence type="ECO:0000313" key="5">
    <source>
        <dbReference type="Proteomes" id="UP000799764"/>
    </source>
</evidence>
<comment type="similarity">
    <text evidence="2">Belongs to the proline racemase family.</text>
</comment>
<dbReference type="GO" id="GO:0050346">
    <property type="term" value="F:trans-L-3-hydroxyproline dehydratase activity"/>
    <property type="evidence" value="ECO:0007669"/>
    <property type="project" value="UniProtKB-EC"/>
</dbReference>
<dbReference type="PANTHER" id="PTHR33442:SF1">
    <property type="entry name" value="TRANS-3-HYDROXY-L-PROLINE DEHYDRATASE"/>
    <property type="match status" value="1"/>
</dbReference>
<dbReference type="Proteomes" id="UP000799764">
    <property type="component" value="Unassembled WGS sequence"/>
</dbReference>
<dbReference type="FunFam" id="3.10.310.10:FF:000003">
    <property type="entry name" value="Proline racemase"/>
    <property type="match status" value="1"/>
</dbReference>
<dbReference type="EC" id="4.2.1.77" evidence="3"/>
<dbReference type="PANTHER" id="PTHR33442">
    <property type="entry name" value="TRANS-3-HYDROXY-L-PROLINE DEHYDRATASE"/>
    <property type="match status" value="1"/>
</dbReference>
<dbReference type="InterPro" id="IPR008794">
    <property type="entry name" value="Pro_racemase_fam"/>
</dbReference>
<keyword evidence="5" id="KW-1185">Reference proteome</keyword>
<dbReference type="Gene3D" id="3.10.310.10">
    <property type="entry name" value="Diaminopimelate Epimerase, Chain A, domain 1"/>
    <property type="match status" value="2"/>
</dbReference>
<comment type="catalytic activity">
    <reaction evidence="1">
        <text>trans-3-hydroxy-L-proline = 1-pyrroline-2-carboxylate + H2O</text>
        <dbReference type="Rhea" id="RHEA:10320"/>
        <dbReference type="ChEBI" id="CHEBI:15377"/>
        <dbReference type="ChEBI" id="CHEBI:39785"/>
        <dbReference type="ChEBI" id="CHEBI:57938"/>
        <dbReference type="EC" id="4.2.1.77"/>
    </reaction>
</comment>
<evidence type="ECO:0000256" key="3">
    <source>
        <dbReference type="ARBA" id="ARBA00013105"/>
    </source>
</evidence>
<dbReference type="SUPFAM" id="SSF54506">
    <property type="entry name" value="Diaminopimelate epimerase-like"/>
    <property type="match status" value="1"/>
</dbReference>
<dbReference type="OrthoDB" id="6409228at2759"/>
<dbReference type="EMBL" id="MU001495">
    <property type="protein sequence ID" value="KAF2448413.1"/>
    <property type="molecule type" value="Genomic_DNA"/>
</dbReference>
<protein>
    <recommendedName>
        <fullName evidence="3">trans-L-3-hydroxyproline dehydratase</fullName>
        <ecNumber evidence="3">4.2.1.77</ecNumber>
    </recommendedName>
</protein>
<gene>
    <name evidence="4" type="ORF">P171DRAFT_381035</name>
</gene>
<name>A0A9P4PSG4_9PLEO</name>
<evidence type="ECO:0000256" key="1">
    <source>
        <dbReference type="ARBA" id="ARBA00001148"/>
    </source>
</evidence>
<accession>A0A9P4PSG4</accession>
<dbReference type="SFLD" id="SFLDS00028">
    <property type="entry name" value="Proline_Racemase"/>
    <property type="match status" value="1"/>
</dbReference>
<dbReference type="AlphaFoldDB" id="A0A9P4PSG4"/>
<evidence type="ECO:0000256" key="2">
    <source>
        <dbReference type="ARBA" id="ARBA00007529"/>
    </source>
</evidence>
<sequence length="396" mass="42799">MDAVTAAQSGNMLLTCVNMHTTGEPTRIIISGYPDLSGTLLEQRAEARAKHDHIRKRLMLEPAGHADMYGAILRKKTELTQSGEAHIGVLFVTNEDYSTMCGHATIALGRLLVDTQDLSVFPRRKEVKYDPHTKTAVVNLHAPCGLVRVTVPTTEDGTRSDPSRPVTFVNVPSFATGKNIKVDISGADGWPELGQREHVTVSFCYGGAFTCLVSVEELGFDNLKQPLNHAALTFATRNLKSIVNGDPRYQKYMTHPEHDDLSSLYTLIVVDENLGLAIGDSKGAETGLCYFADQQIDRSPTGSATAARVAFAFAAGELSLGESWTYHSLVSNASNGRGGFVGTVLESIPELYDEGTMLGEPVRVQVAGQAFYVGTSTYISEDEDPFGSGGFLFNSL</sequence>
<dbReference type="Pfam" id="PF05544">
    <property type="entry name" value="Pro_racemase"/>
    <property type="match status" value="1"/>
</dbReference>
<reference evidence="4" key="1">
    <citation type="journal article" date="2020" name="Stud. Mycol.">
        <title>101 Dothideomycetes genomes: a test case for predicting lifestyles and emergence of pathogens.</title>
        <authorList>
            <person name="Haridas S."/>
            <person name="Albert R."/>
            <person name="Binder M."/>
            <person name="Bloem J."/>
            <person name="Labutti K."/>
            <person name="Salamov A."/>
            <person name="Andreopoulos B."/>
            <person name="Baker S."/>
            <person name="Barry K."/>
            <person name="Bills G."/>
            <person name="Bluhm B."/>
            <person name="Cannon C."/>
            <person name="Castanera R."/>
            <person name="Culley D."/>
            <person name="Daum C."/>
            <person name="Ezra D."/>
            <person name="Gonzalez J."/>
            <person name="Henrissat B."/>
            <person name="Kuo A."/>
            <person name="Liang C."/>
            <person name="Lipzen A."/>
            <person name="Lutzoni F."/>
            <person name="Magnuson J."/>
            <person name="Mondo S."/>
            <person name="Nolan M."/>
            <person name="Ohm R."/>
            <person name="Pangilinan J."/>
            <person name="Park H.-J."/>
            <person name="Ramirez L."/>
            <person name="Alfaro M."/>
            <person name="Sun H."/>
            <person name="Tritt A."/>
            <person name="Yoshinaga Y."/>
            <person name="Zwiers L.-H."/>
            <person name="Turgeon B."/>
            <person name="Goodwin S."/>
            <person name="Spatafora J."/>
            <person name="Crous P."/>
            <person name="Grigoriev I."/>
        </authorList>
    </citation>
    <scope>NUCLEOTIDE SEQUENCE</scope>
    <source>
        <strain evidence="4">CBS 690.94</strain>
    </source>
</reference>
<proteinExistence type="inferred from homology"/>
<evidence type="ECO:0000313" key="4">
    <source>
        <dbReference type="EMBL" id="KAF2448413.1"/>
    </source>
</evidence>
<comment type="caution">
    <text evidence="4">The sequence shown here is derived from an EMBL/GenBank/DDBJ whole genome shotgun (WGS) entry which is preliminary data.</text>
</comment>